<dbReference type="EMBL" id="MZGU01000004">
    <property type="protein sequence ID" value="PWB85962.1"/>
    <property type="molecule type" value="Genomic_DNA"/>
</dbReference>
<accession>A0A2U1S7B2</accession>
<evidence type="ECO:0008006" key="3">
    <source>
        <dbReference type="Google" id="ProtNLM"/>
    </source>
</evidence>
<dbReference type="AlphaFoldDB" id="A0A2U1S7B2"/>
<organism evidence="1 2">
    <name type="scientific">Methanobrevibacter woesei</name>
    <dbReference type="NCBI Taxonomy" id="190976"/>
    <lineage>
        <taxon>Archaea</taxon>
        <taxon>Methanobacteriati</taxon>
        <taxon>Methanobacteriota</taxon>
        <taxon>Methanomada group</taxon>
        <taxon>Methanobacteria</taxon>
        <taxon>Methanobacteriales</taxon>
        <taxon>Methanobacteriaceae</taxon>
        <taxon>Methanobrevibacter</taxon>
    </lineage>
</organism>
<dbReference type="RefSeq" id="WP_116669606.1">
    <property type="nucleotide sequence ID" value="NZ_CASEFK010000013.1"/>
</dbReference>
<keyword evidence="2" id="KW-1185">Reference proteome</keyword>
<sequence length="109" mass="12888">MPEFKLTKELGTKKFELLMAVDYDEDGNIESQEFYDGVDWIDNPADIKFNSEYCDSDDQDDWIVFINDFMHLFETGELFNVLKTLKEVDDSYYFNEESIDVVVIEEDLI</sequence>
<evidence type="ECO:0000313" key="2">
    <source>
        <dbReference type="Proteomes" id="UP000245577"/>
    </source>
</evidence>
<proteinExistence type="predicted"/>
<dbReference type="Proteomes" id="UP000245577">
    <property type="component" value="Unassembled WGS sequence"/>
</dbReference>
<evidence type="ECO:0000313" key="1">
    <source>
        <dbReference type="EMBL" id="PWB85962.1"/>
    </source>
</evidence>
<gene>
    <name evidence="1" type="ORF">MBBWO_08140</name>
</gene>
<protein>
    <recommendedName>
        <fullName evidence="3">EF-hand domain-containing protein</fullName>
    </recommendedName>
</protein>
<dbReference type="OrthoDB" id="73440at2157"/>
<dbReference type="InterPro" id="IPR018247">
    <property type="entry name" value="EF_Hand_1_Ca_BS"/>
</dbReference>
<name>A0A2U1S7B2_9EURY</name>
<dbReference type="PROSITE" id="PS00018">
    <property type="entry name" value="EF_HAND_1"/>
    <property type="match status" value="1"/>
</dbReference>
<reference evidence="1 2" key="1">
    <citation type="submission" date="2017-03" db="EMBL/GenBank/DDBJ databases">
        <title>Genome sequence of Methanobrevibacter wosei.</title>
        <authorList>
            <person name="Poehlein A."/>
            <person name="Seedorf H."/>
            <person name="Daniel R."/>
        </authorList>
    </citation>
    <scope>NUCLEOTIDE SEQUENCE [LARGE SCALE GENOMIC DNA]</scope>
    <source>
        <strain evidence="1 2">DSM 11979</strain>
    </source>
</reference>
<comment type="caution">
    <text evidence="1">The sequence shown here is derived from an EMBL/GenBank/DDBJ whole genome shotgun (WGS) entry which is preliminary data.</text>
</comment>